<organism evidence="1 2">
    <name type="scientific">Artomyces pyxidatus</name>
    <dbReference type="NCBI Taxonomy" id="48021"/>
    <lineage>
        <taxon>Eukaryota</taxon>
        <taxon>Fungi</taxon>
        <taxon>Dikarya</taxon>
        <taxon>Basidiomycota</taxon>
        <taxon>Agaricomycotina</taxon>
        <taxon>Agaricomycetes</taxon>
        <taxon>Russulales</taxon>
        <taxon>Auriscalpiaceae</taxon>
        <taxon>Artomyces</taxon>
    </lineage>
</organism>
<comment type="caution">
    <text evidence="1">The sequence shown here is derived from an EMBL/GenBank/DDBJ whole genome shotgun (WGS) entry which is preliminary data.</text>
</comment>
<reference evidence="1" key="2">
    <citation type="journal article" date="2022" name="New Phytol.">
        <title>Evolutionary transition to the ectomycorrhizal habit in the genomes of a hyperdiverse lineage of mushroom-forming fungi.</title>
        <authorList>
            <person name="Looney B."/>
            <person name="Miyauchi S."/>
            <person name="Morin E."/>
            <person name="Drula E."/>
            <person name="Courty P.E."/>
            <person name="Kohler A."/>
            <person name="Kuo A."/>
            <person name="LaButti K."/>
            <person name="Pangilinan J."/>
            <person name="Lipzen A."/>
            <person name="Riley R."/>
            <person name="Andreopoulos W."/>
            <person name="He G."/>
            <person name="Johnson J."/>
            <person name="Nolan M."/>
            <person name="Tritt A."/>
            <person name="Barry K.W."/>
            <person name="Grigoriev I.V."/>
            <person name="Nagy L.G."/>
            <person name="Hibbett D."/>
            <person name="Henrissat B."/>
            <person name="Matheny P.B."/>
            <person name="Labbe J."/>
            <person name="Martin F.M."/>
        </authorList>
    </citation>
    <scope>NUCLEOTIDE SEQUENCE</scope>
    <source>
        <strain evidence="1">HHB10654</strain>
    </source>
</reference>
<reference evidence="1" key="1">
    <citation type="submission" date="2021-03" db="EMBL/GenBank/DDBJ databases">
        <authorList>
            <consortium name="DOE Joint Genome Institute"/>
            <person name="Ahrendt S."/>
            <person name="Looney B.P."/>
            <person name="Miyauchi S."/>
            <person name="Morin E."/>
            <person name="Drula E."/>
            <person name="Courty P.E."/>
            <person name="Chicoki N."/>
            <person name="Fauchery L."/>
            <person name="Kohler A."/>
            <person name="Kuo A."/>
            <person name="Labutti K."/>
            <person name="Pangilinan J."/>
            <person name="Lipzen A."/>
            <person name="Riley R."/>
            <person name="Andreopoulos W."/>
            <person name="He G."/>
            <person name="Johnson J."/>
            <person name="Barry K.W."/>
            <person name="Grigoriev I.V."/>
            <person name="Nagy L."/>
            <person name="Hibbett D."/>
            <person name="Henrissat B."/>
            <person name="Matheny P.B."/>
            <person name="Labbe J."/>
            <person name="Martin F."/>
        </authorList>
    </citation>
    <scope>NUCLEOTIDE SEQUENCE</scope>
    <source>
        <strain evidence="1">HHB10654</strain>
    </source>
</reference>
<dbReference type="Proteomes" id="UP000814140">
    <property type="component" value="Unassembled WGS sequence"/>
</dbReference>
<proteinExistence type="predicted"/>
<evidence type="ECO:0000313" key="1">
    <source>
        <dbReference type="EMBL" id="KAI0055356.1"/>
    </source>
</evidence>
<sequence>MDKATSVIAAFEAGKLPSQKQTNAWIDYFLQSELIQVEQSASGGELSADGKKLARDVRGILDAYKTYAEHKNGDNVLQEALWHLSQADISASSVDVDVPMDKTEASQDYRAVVNSLRSSLEILWTSATAEGSGVFSDFASFTRLSLADAADVVSEKAGQAADSLRGVEDEVQAGERDSIGRKRKSDEQEEEDADVRVKFERGMDSAKVAGSTVIGAGQNAKAKAEDLSDRAHVRLHDAATRIAKRAQDDPEYRQSLDTIFDLVQKWIKLGGDTAADASQSTSLESFVNDPTPEKHLIKALRRISKMIENVAGGKSLDDVFSALRTVVIDIRNDDNLQNWTNDFLAFVKKNLDNVGQVNSAEVKEERRDLKRRWGELTDENSASGRKWKEDFAVLREQLAIFQDRIDRDADLQAVRKAHGKFGADLQDVIVDAAASGSALALDQASWLWQDFFNVYLPRFLGLLKSIPIPRTEYKDPETEFILEDLDISSLSLLPGHVYIRNITDIDISAPEHAAATTAVGSLTHVHLKGLQLALKEISFYYNDKTASLGPGEFTGLAAVTLPPQGVDVDIKLRLIPNTPEGLKQREQRAAFHRVERVDIKVNDDVEFQVRNSNHPVLLSVFKPLLNSRLRETLQTVLREQIQTSLESFDAIAYDISRRSEVFADAGLGGGPALAAAFWSEMGRLHKMQGGLFSGWRATGTGIVKEMKSENAQFAMGAEPQVLSGEKRGPKGTLSEPLKDKLPEMDVDTGGAADQAKGAVGQAKEGAKMGLQKVRAFRDLVEEKREQEVQRSGWTSSAFDI</sequence>
<accession>A0ACB8SI22</accession>
<dbReference type="EMBL" id="MU277295">
    <property type="protein sequence ID" value="KAI0055356.1"/>
    <property type="molecule type" value="Genomic_DNA"/>
</dbReference>
<evidence type="ECO:0000313" key="2">
    <source>
        <dbReference type="Proteomes" id="UP000814140"/>
    </source>
</evidence>
<name>A0ACB8SI22_9AGAM</name>
<protein>
    <submittedName>
        <fullName evidence="1">Uncharacterized protein</fullName>
    </submittedName>
</protein>
<gene>
    <name evidence="1" type="ORF">BV25DRAFT_1815676</name>
</gene>
<keyword evidence="2" id="KW-1185">Reference proteome</keyword>